<name>A0A7C4GBE2_UNCW3</name>
<evidence type="ECO:0000256" key="3">
    <source>
        <dbReference type="ARBA" id="ARBA00022729"/>
    </source>
</evidence>
<sequence>MIRKGLMAALMAVTAVVLLGCGSGDVIKVGLIAPLTGDVKTFGESTVNGVMLAVEEANKAGGINGKQIKVFSSDDKNDPTEAANAGAKLIDMDGVVAIIGSVSTKCSLPLADKCQVARIPMITPTSTNPKVTVTDDGRHKEFVFRACFTDRFQGQVAARYAVEELKAKTAAVMYDVGNDYSRGLAEYFKQAFEAAGGKVVAYESYQKDDVDFSALLTKVKAQNPAVLFLPDYYNKVGLMAKQARQVGLKCQLLGGDGWDSPAMTEIAGEAIQGGIFANHYSPDDPRPEVQNWVKKYQEKYGQRPDALATLGYDAALLLIEALRRAPNAKPDEIRQALKEIREFPCVSGNITFDAQGNPIKSAAIIQYTATGQQFLASVAP</sequence>
<evidence type="ECO:0000313" key="6">
    <source>
        <dbReference type="EMBL" id="HGK28570.1"/>
    </source>
</evidence>
<evidence type="ECO:0000259" key="5">
    <source>
        <dbReference type="Pfam" id="PF13458"/>
    </source>
</evidence>
<comment type="caution">
    <text evidence="6">The sequence shown here is derived from an EMBL/GenBank/DDBJ whole genome shotgun (WGS) entry which is preliminary data.</text>
</comment>
<dbReference type="InterPro" id="IPR051010">
    <property type="entry name" value="BCAA_transport"/>
</dbReference>
<dbReference type="GO" id="GO:0006865">
    <property type="term" value="P:amino acid transport"/>
    <property type="evidence" value="ECO:0007669"/>
    <property type="project" value="UniProtKB-KW"/>
</dbReference>
<protein>
    <submittedName>
        <fullName evidence="6">ABC transporter substrate-binding protein</fullName>
    </submittedName>
</protein>
<reference evidence="6" key="1">
    <citation type="journal article" date="2020" name="mSystems">
        <title>Genome- and Community-Level Interaction Insights into Carbon Utilization and Element Cycling Functions of Hydrothermarchaeota in Hydrothermal Sediment.</title>
        <authorList>
            <person name="Zhou Z."/>
            <person name="Liu Y."/>
            <person name="Xu W."/>
            <person name="Pan J."/>
            <person name="Luo Z.H."/>
            <person name="Li M."/>
        </authorList>
    </citation>
    <scope>NUCLEOTIDE SEQUENCE [LARGE SCALE GENOMIC DNA]</scope>
    <source>
        <strain evidence="6">SpSt-488</strain>
    </source>
</reference>
<gene>
    <name evidence="6" type="ORF">ENS41_06400</name>
</gene>
<organism evidence="6">
    <name type="scientific">candidate division WOR-3 bacterium</name>
    <dbReference type="NCBI Taxonomy" id="2052148"/>
    <lineage>
        <taxon>Bacteria</taxon>
        <taxon>Bacteria division WOR-3</taxon>
    </lineage>
</organism>
<feature type="domain" description="Leucine-binding protein" evidence="5">
    <location>
        <begin position="27"/>
        <end position="371"/>
    </location>
</feature>
<dbReference type="InterPro" id="IPR028081">
    <property type="entry name" value="Leu-bd"/>
</dbReference>
<accession>A0A7C4GBE2</accession>
<dbReference type="Pfam" id="PF13458">
    <property type="entry name" value="Peripla_BP_6"/>
    <property type="match status" value="1"/>
</dbReference>
<dbReference type="InterPro" id="IPR028082">
    <property type="entry name" value="Peripla_BP_I"/>
</dbReference>
<proteinExistence type="inferred from homology"/>
<dbReference type="AlphaFoldDB" id="A0A7C4GBE2"/>
<evidence type="ECO:0000256" key="1">
    <source>
        <dbReference type="ARBA" id="ARBA00010062"/>
    </source>
</evidence>
<dbReference type="PRINTS" id="PR00337">
    <property type="entry name" value="LEUILEVALBP"/>
</dbReference>
<dbReference type="PANTHER" id="PTHR30483:SF6">
    <property type="entry name" value="PERIPLASMIC BINDING PROTEIN OF ABC TRANSPORTER FOR NATURAL AMINO ACIDS"/>
    <property type="match status" value="1"/>
</dbReference>
<comment type="similarity">
    <text evidence="1">Belongs to the leucine-binding protein family.</text>
</comment>
<dbReference type="Gene3D" id="3.40.50.2300">
    <property type="match status" value="2"/>
</dbReference>
<keyword evidence="2" id="KW-0813">Transport</keyword>
<evidence type="ECO:0000256" key="4">
    <source>
        <dbReference type="ARBA" id="ARBA00022970"/>
    </source>
</evidence>
<dbReference type="CDD" id="cd06347">
    <property type="entry name" value="PBP1_ABC_LivK_ligand_binding-like"/>
    <property type="match status" value="1"/>
</dbReference>
<dbReference type="EMBL" id="DSUT01000136">
    <property type="protein sequence ID" value="HGK28570.1"/>
    <property type="molecule type" value="Genomic_DNA"/>
</dbReference>
<evidence type="ECO:0000256" key="2">
    <source>
        <dbReference type="ARBA" id="ARBA00022448"/>
    </source>
</evidence>
<keyword evidence="4" id="KW-0029">Amino-acid transport</keyword>
<dbReference type="InterPro" id="IPR000709">
    <property type="entry name" value="Leu_Ile_Val-bd"/>
</dbReference>
<dbReference type="PANTHER" id="PTHR30483">
    <property type="entry name" value="LEUCINE-SPECIFIC-BINDING PROTEIN"/>
    <property type="match status" value="1"/>
</dbReference>
<dbReference type="PROSITE" id="PS51257">
    <property type="entry name" value="PROKAR_LIPOPROTEIN"/>
    <property type="match status" value="1"/>
</dbReference>
<dbReference type="SUPFAM" id="SSF53822">
    <property type="entry name" value="Periplasmic binding protein-like I"/>
    <property type="match status" value="1"/>
</dbReference>
<keyword evidence="3" id="KW-0732">Signal</keyword>